<dbReference type="SMART" id="SM00283">
    <property type="entry name" value="MA"/>
    <property type="match status" value="1"/>
</dbReference>
<evidence type="ECO:0000256" key="1">
    <source>
        <dbReference type="ARBA" id="ARBA00022692"/>
    </source>
</evidence>
<dbReference type="InterPro" id="IPR024478">
    <property type="entry name" value="HlyB_4HB_MCP"/>
</dbReference>
<dbReference type="AlphaFoldDB" id="A0A660L054"/>
<dbReference type="PROSITE" id="PS50885">
    <property type="entry name" value="HAMP"/>
    <property type="match status" value="1"/>
</dbReference>
<evidence type="ECO:0000259" key="9">
    <source>
        <dbReference type="PROSITE" id="PS50885"/>
    </source>
</evidence>
<comment type="similarity">
    <text evidence="4">Belongs to the methyl-accepting chemotaxis (MCP) protein family.</text>
</comment>
<feature type="region of interest" description="Disordered" evidence="6">
    <location>
        <begin position="360"/>
        <end position="396"/>
    </location>
</feature>
<dbReference type="CDD" id="cd11386">
    <property type="entry name" value="MCP_signal"/>
    <property type="match status" value="1"/>
</dbReference>
<evidence type="ECO:0000256" key="7">
    <source>
        <dbReference type="SAM" id="Phobius"/>
    </source>
</evidence>
<dbReference type="Gene3D" id="1.10.287.950">
    <property type="entry name" value="Methyl-accepting chemotaxis protein"/>
    <property type="match status" value="1"/>
</dbReference>
<keyword evidence="11" id="KW-1185">Reference proteome</keyword>
<dbReference type="Pfam" id="PF00672">
    <property type="entry name" value="HAMP"/>
    <property type="match status" value="1"/>
</dbReference>
<name>A0A660L054_9ACTN</name>
<proteinExistence type="inferred from homology"/>
<dbReference type="EMBL" id="RBIL01000002">
    <property type="protein sequence ID" value="RKQ86808.1"/>
    <property type="molecule type" value="Genomic_DNA"/>
</dbReference>
<evidence type="ECO:0000256" key="5">
    <source>
        <dbReference type="PROSITE-ProRule" id="PRU00284"/>
    </source>
</evidence>
<evidence type="ECO:0000313" key="10">
    <source>
        <dbReference type="EMBL" id="RKQ86808.1"/>
    </source>
</evidence>
<dbReference type="Proteomes" id="UP000278962">
    <property type="component" value="Unassembled WGS sequence"/>
</dbReference>
<keyword evidence="1 7" id="KW-0812">Transmembrane</keyword>
<feature type="compositionally biased region" description="Low complexity" evidence="6">
    <location>
        <begin position="360"/>
        <end position="370"/>
    </location>
</feature>
<dbReference type="PANTHER" id="PTHR32089">
    <property type="entry name" value="METHYL-ACCEPTING CHEMOTAXIS PROTEIN MCPB"/>
    <property type="match status" value="1"/>
</dbReference>
<dbReference type="OrthoDB" id="1115140at2"/>
<accession>A0A660L054</accession>
<feature type="transmembrane region" description="Helical" evidence="7">
    <location>
        <begin position="191"/>
        <end position="210"/>
    </location>
</feature>
<gene>
    <name evidence="10" type="ORF">C8N24_4823</name>
</gene>
<feature type="domain" description="Methyl-accepting transducer" evidence="8">
    <location>
        <begin position="319"/>
        <end position="576"/>
    </location>
</feature>
<dbReference type="PANTHER" id="PTHR32089:SF112">
    <property type="entry name" value="LYSOZYME-LIKE PROTEIN-RELATED"/>
    <property type="match status" value="1"/>
</dbReference>
<evidence type="ECO:0000256" key="4">
    <source>
        <dbReference type="ARBA" id="ARBA00029447"/>
    </source>
</evidence>
<keyword evidence="3 5" id="KW-0807">Transducer</keyword>
<dbReference type="SMART" id="SM00304">
    <property type="entry name" value="HAMP"/>
    <property type="match status" value="1"/>
</dbReference>
<keyword evidence="2 7" id="KW-1133">Transmembrane helix</keyword>
<dbReference type="SUPFAM" id="SSF58104">
    <property type="entry name" value="Methyl-accepting chemotaxis protein (MCP) signaling domain"/>
    <property type="match status" value="1"/>
</dbReference>
<dbReference type="InterPro" id="IPR003660">
    <property type="entry name" value="HAMP_dom"/>
</dbReference>
<evidence type="ECO:0000256" key="2">
    <source>
        <dbReference type="ARBA" id="ARBA00022989"/>
    </source>
</evidence>
<dbReference type="InterPro" id="IPR004089">
    <property type="entry name" value="MCPsignal_dom"/>
</dbReference>
<evidence type="ECO:0000256" key="6">
    <source>
        <dbReference type="SAM" id="MobiDB-lite"/>
    </source>
</evidence>
<reference evidence="10 11" key="1">
    <citation type="submission" date="2018-10" db="EMBL/GenBank/DDBJ databases">
        <title>Genomic Encyclopedia of Archaeal and Bacterial Type Strains, Phase II (KMG-II): from individual species to whole genera.</title>
        <authorList>
            <person name="Goeker M."/>
        </authorList>
    </citation>
    <scope>NUCLEOTIDE SEQUENCE [LARGE SCALE GENOMIC DNA]</scope>
    <source>
        <strain evidence="10 11">DSM 14954</strain>
    </source>
</reference>
<dbReference type="Gene3D" id="6.10.340.10">
    <property type="match status" value="1"/>
</dbReference>
<evidence type="ECO:0000259" key="8">
    <source>
        <dbReference type="PROSITE" id="PS50111"/>
    </source>
</evidence>
<protein>
    <submittedName>
        <fullName evidence="10">Methyl-accepting chemotaxis protein</fullName>
    </submittedName>
</protein>
<evidence type="ECO:0000256" key="3">
    <source>
        <dbReference type="ARBA" id="ARBA00023224"/>
    </source>
</evidence>
<dbReference type="GO" id="GO:0007165">
    <property type="term" value="P:signal transduction"/>
    <property type="evidence" value="ECO:0007669"/>
    <property type="project" value="UniProtKB-KW"/>
</dbReference>
<organism evidence="10 11">
    <name type="scientific">Solirubrobacter pauli</name>
    <dbReference type="NCBI Taxonomy" id="166793"/>
    <lineage>
        <taxon>Bacteria</taxon>
        <taxon>Bacillati</taxon>
        <taxon>Actinomycetota</taxon>
        <taxon>Thermoleophilia</taxon>
        <taxon>Solirubrobacterales</taxon>
        <taxon>Solirubrobacteraceae</taxon>
        <taxon>Solirubrobacter</taxon>
    </lineage>
</organism>
<feature type="compositionally biased region" description="Basic and acidic residues" evidence="6">
    <location>
        <begin position="371"/>
        <end position="383"/>
    </location>
</feature>
<feature type="domain" description="HAMP" evidence="9">
    <location>
        <begin position="233"/>
        <end position="286"/>
    </location>
</feature>
<sequence>MQLFRNLRLSVRLGAVFGTVAAGLLILAVFGVRSLGSEYETAERLGHKDIPAVKNLGSIQFAMVAYRADQLAHAHQTDDAGRADQESQMAEHDAIMQKAFQQYEGLYVDEQDRKLAASAKANWEAYKTASAAFLPLSRKGDHAGAYAVLKREVGPLVALIGDLDQWIAFAEKARAAHVQDAKDTYVSARTVLIALAIALALLSAAAVWLVTRSVTRPVHRLRARLHSLNDTDLESLAGGLDAAARGDFTRSAQAVTEPVEVEGRDELGELSAVFNEMIEKSRRGVTGYDAMRAQLGEMIGEVASTAATVATASEEMAGTSNETGRAVHEIASAVGDVAEGTERQVRMVESVRDAAQHAARIASESASSARETAEAASRAREVADEGAEAARVASTTMGDVARNSEAVSDAIRELADRSERIGTIVEAITGLAQQTNLLALNAAIEAARAGEQGKGFAVVAEEVRKLAEESQTAAASISTLIEEIQNDTGRVVEVVEAGARRTQEGVATVEHTREALERIGGDVQDMHTRVSGIVAAVDEISAATERMQADVAEVAAVAEQSSASTEEVSASTQQTSASAQEIAAGAAGLAQTADQLEALVSRFRVAT</sequence>
<comment type="caution">
    <text evidence="10">The sequence shown here is derived from an EMBL/GenBank/DDBJ whole genome shotgun (WGS) entry which is preliminary data.</text>
</comment>
<feature type="transmembrane region" description="Helical" evidence="7">
    <location>
        <begin position="12"/>
        <end position="32"/>
    </location>
</feature>
<evidence type="ECO:0000313" key="11">
    <source>
        <dbReference type="Proteomes" id="UP000278962"/>
    </source>
</evidence>
<dbReference type="Pfam" id="PF00015">
    <property type="entry name" value="MCPsignal"/>
    <property type="match status" value="1"/>
</dbReference>
<dbReference type="RefSeq" id="WP_121254850.1">
    <property type="nucleotide sequence ID" value="NZ_RBIL01000002.1"/>
</dbReference>
<dbReference type="GO" id="GO:0016020">
    <property type="term" value="C:membrane"/>
    <property type="evidence" value="ECO:0007669"/>
    <property type="project" value="InterPro"/>
</dbReference>
<keyword evidence="7" id="KW-0472">Membrane</keyword>
<dbReference type="Pfam" id="PF12729">
    <property type="entry name" value="4HB_MCP_1"/>
    <property type="match status" value="1"/>
</dbReference>
<dbReference type="PROSITE" id="PS50111">
    <property type="entry name" value="CHEMOTAXIS_TRANSDUC_2"/>
    <property type="match status" value="1"/>
</dbReference>
<dbReference type="CDD" id="cd06225">
    <property type="entry name" value="HAMP"/>
    <property type="match status" value="1"/>
</dbReference>